<accession>A0A4Q0A0R7</accession>
<feature type="non-terminal residue" evidence="5">
    <location>
        <position position="1"/>
    </location>
</feature>
<dbReference type="Pfam" id="PF00076">
    <property type="entry name" value="RRM_1"/>
    <property type="match status" value="2"/>
</dbReference>
<feature type="non-terminal residue" evidence="5">
    <location>
        <position position="372"/>
    </location>
</feature>
<feature type="domain" description="RRM" evidence="4">
    <location>
        <begin position="1"/>
        <end position="74"/>
    </location>
</feature>
<keyword evidence="6" id="KW-1185">Reference proteome</keyword>
<dbReference type="PROSITE" id="PS50102">
    <property type="entry name" value="RRM"/>
    <property type="match status" value="4"/>
</dbReference>
<sequence>RTIYLGGVPAGTTFRQILDQSKFGVVESVRILAEKNCAFVSFLDESTAIAMMQATSFQPFRLNNQDVKVRFGKSIPVPLNILTAVQNGASRNVYLGNLDPSQTADEIREALREFGEVEHFNLVESRHIAFAHFTNIASAIKCVDELPRVPGWSDRRVSFGKDRCAYNPKPSMDMSMDPSAMITAAMMAGYGAAADPSQTTTNRTVYISNIHPEATVTDLCNAVRGGAVYQIRYIPDKRIAFVSFLDPMAAMAFHQLATFSGVAVKSRRLRVGWGHPSAVPPPVAQAVQQGASRNIYIGSLDESMTAEKLRADFSQFGDIELVNILPEKNCGFVNFTSIRSAMKAHSGIKESNPEYGQCRINFGRDRCAQPPR</sequence>
<dbReference type="Proteomes" id="UP000268162">
    <property type="component" value="Unassembled WGS sequence"/>
</dbReference>
<dbReference type="EMBL" id="ML002255">
    <property type="protein sequence ID" value="RKP39643.1"/>
    <property type="molecule type" value="Genomic_DNA"/>
</dbReference>
<keyword evidence="2 3" id="KW-0694">RNA-binding</keyword>
<dbReference type="STRING" id="215637.A0A4Q0A0R7"/>
<keyword evidence="1" id="KW-0677">Repeat</keyword>
<dbReference type="PANTHER" id="PTHR14089:SF8">
    <property type="entry name" value="RNA-BINDING PROTEIN MRN1"/>
    <property type="match status" value="1"/>
</dbReference>
<evidence type="ECO:0000313" key="6">
    <source>
        <dbReference type="Proteomes" id="UP000268162"/>
    </source>
</evidence>
<dbReference type="InterPro" id="IPR012677">
    <property type="entry name" value="Nucleotide-bd_a/b_plait_sf"/>
</dbReference>
<dbReference type="SMART" id="SM00360">
    <property type="entry name" value="RRM"/>
    <property type="match status" value="4"/>
</dbReference>
<evidence type="ECO:0000256" key="3">
    <source>
        <dbReference type="PROSITE-ProRule" id="PRU00176"/>
    </source>
</evidence>
<proteinExistence type="predicted"/>
<evidence type="ECO:0000256" key="1">
    <source>
        <dbReference type="ARBA" id="ARBA00022737"/>
    </source>
</evidence>
<feature type="domain" description="RRM" evidence="4">
    <location>
        <begin position="203"/>
        <end position="276"/>
    </location>
</feature>
<evidence type="ECO:0000256" key="2">
    <source>
        <dbReference type="ARBA" id="ARBA00022884"/>
    </source>
</evidence>
<dbReference type="InterPro" id="IPR039171">
    <property type="entry name" value="Cwc2/Slt11"/>
</dbReference>
<dbReference type="FunFam" id="3.30.70.330:FF:000120">
    <property type="entry name" value="Negative regulator of differentiation 1"/>
    <property type="match status" value="2"/>
</dbReference>
<dbReference type="SUPFAM" id="SSF54928">
    <property type="entry name" value="RNA-binding domain, RBD"/>
    <property type="match status" value="2"/>
</dbReference>
<gene>
    <name evidence="5" type="ORF">BJ085DRAFT_9800</name>
</gene>
<dbReference type="AlphaFoldDB" id="A0A4Q0A0R7"/>
<dbReference type="Gene3D" id="3.30.70.330">
    <property type="match status" value="4"/>
</dbReference>
<evidence type="ECO:0000259" key="4">
    <source>
        <dbReference type="PROSITE" id="PS50102"/>
    </source>
</evidence>
<dbReference type="GO" id="GO:0000398">
    <property type="term" value="P:mRNA splicing, via spliceosome"/>
    <property type="evidence" value="ECO:0007669"/>
    <property type="project" value="TreeGrafter"/>
</dbReference>
<dbReference type="GO" id="GO:0010494">
    <property type="term" value="C:cytoplasmic stress granule"/>
    <property type="evidence" value="ECO:0007669"/>
    <property type="project" value="TreeGrafter"/>
</dbReference>
<organism evidence="5 6">
    <name type="scientific">Dimargaris cristalligena</name>
    <dbReference type="NCBI Taxonomy" id="215637"/>
    <lineage>
        <taxon>Eukaryota</taxon>
        <taxon>Fungi</taxon>
        <taxon>Fungi incertae sedis</taxon>
        <taxon>Zoopagomycota</taxon>
        <taxon>Kickxellomycotina</taxon>
        <taxon>Dimargaritomycetes</taxon>
        <taxon>Dimargaritales</taxon>
        <taxon>Dimargaritaceae</taxon>
        <taxon>Dimargaris</taxon>
    </lineage>
</organism>
<name>A0A4Q0A0R7_9FUNG</name>
<dbReference type="GO" id="GO:0003729">
    <property type="term" value="F:mRNA binding"/>
    <property type="evidence" value="ECO:0007669"/>
    <property type="project" value="TreeGrafter"/>
</dbReference>
<dbReference type="InterPro" id="IPR000504">
    <property type="entry name" value="RRM_dom"/>
</dbReference>
<feature type="domain" description="RRM" evidence="4">
    <location>
        <begin position="91"/>
        <end position="162"/>
    </location>
</feature>
<protein>
    <recommendedName>
        <fullName evidence="4">RRM domain-containing protein</fullName>
    </recommendedName>
</protein>
<dbReference type="FunFam" id="3.30.70.330:FF:000400">
    <property type="entry name" value="Negative regulator of differentiation 1"/>
    <property type="match status" value="1"/>
</dbReference>
<dbReference type="PANTHER" id="PTHR14089">
    <property type="entry name" value="PRE-MRNA-SPLICING FACTOR RBM22"/>
    <property type="match status" value="1"/>
</dbReference>
<evidence type="ECO:0000313" key="5">
    <source>
        <dbReference type="EMBL" id="RKP39643.1"/>
    </source>
</evidence>
<reference evidence="6" key="1">
    <citation type="journal article" date="2018" name="Nat. Microbiol.">
        <title>Leveraging single-cell genomics to expand the fungal tree of life.</title>
        <authorList>
            <person name="Ahrendt S.R."/>
            <person name="Quandt C.A."/>
            <person name="Ciobanu D."/>
            <person name="Clum A."/>
            <person name="Salamov A."/>
            <person name="Andreopoulos B."/>
            <person name="Cheng J.F."/>
            <person name="Woyke T."/>
            <person name="Pelin A."/>
            <person name="Henrissat B."/>
            <person name="Reynolds N.K."/>
            <person name="Benny G.L."/>
            <person name="Smith M.E."/>
            <person name="James T.Y."/>
            <person name="Grigoriev I.V."/>
        </authorList>
    </citation>
    <scope>NUCLEOTIDE SEQUENCE [LARGE SCALE GENOMIC DNA]</scope>
    <source>
        <strain evidence="6">RSA 468</strain>
    </source>
</reference>
<feature type="domain" description="RRM" evidence="4">
    <location>
        <begin position="293"/>
        <end position="365"/>
    </location>
</feature>
<dbReference type="GO" id="GO:0010468">
    <property type="term" value="P:regulation of gene expression"/>
    <property type="evidence" value="ECO:0007669"/>
    <property type="project" value="UniProtKB-ARBA"/>
</dbReference>
<dbReference type="InterPro" id="IPR035979">
    <property type="entry name" value="RBD_domain_sf"/>
</dbReference>